<dbReference type="InterPro" id="IPR041664">
    <property type="entry name" value="AAA_16"/>
</dbReference>
<dbReference type="PANTHER" id="PTHR16305:SF35">
    <property type="entry name" value="TRANSCRIPTIONAL ACTIVATOR DOMAIN"/>
    <property type="match status" value="1"/>
</dbReference>
<dbReference type="GO" id="GO:0005737">
    <property type="term" value="C:cytoplasm"/>
    <property type="evidence" value="ECO:0007669"/>
    <property type="project" value="TreeGrafter"/>
</dbReference>
<dbReference type="GO" id="GO:0005524">
    <property type="term" value="F:ATP binding"/>
    <property type="evidence" value="ECO:0007669"/>
    <property type="project" value="UniProtKB-KW"/>
</dbReference>
<keyword evidence="2" id="KW-0067">ATP-binding</keyword>
<evidence type="ECO:0000259" key="3">
    <source>
        <dbReference type="Pfam" id="PF13191"/>
    </source>
</evidence>
<evidence type="ECO:0000313" key="5">
    <source>
        <dbReference type="Proteomes" id="UP000295680"/>
    </source>
</evidence>
<dbReference type="InterPro" id="IPR027417">
    <property type="entry name" value="P-loop_NTPase"/>
</dbReference>
<dbReference type="RefSeq" id="WP_165960719.1">
    <property type="nucleotide sequence ID" value="NZ_SLWS01000007.1"/>
</dbReference>
<accession>A0A4R2J984</accession>
<comment type="caution">
    <text evidence="4">The sequence shown here is derived from an EMBL/GenBank/DDBJ whole genome shotgun (WGS) entry which is preliminary data.</text>
</comment>
<dbReference type="PANTHER" id="PTHR16305">
    <property type="entry name" value="TESTICULAR SOLUBLE ADENYLYL CYCLASE"/>
    <property type="match status" value="1"/>
</dbReference>
<reference evidence="4 5" key="1">
    <citation type="submission" date="2019-03" db="EMBL/GenBank/DDBJ databases">
        <title>Genomic Encyclopedia of Type Strains, Phase IV (KMG-IV): sequencing the most valuable type-strain genomes for metagenomic binning, comparative biology and taxonomic classification.</title>
        <authorList>
            <person name="Goeker M."/>
        </authorList>
    </citation>
    <scope>NUCLEOTIDE SEQUENCE [LARGE SCALE GENOMIC DNA]</scope>
    <source>
        <strain evidence="4 5">DSM 45934</strain>
    </source>
</reference>
<proteinExistence type="predicted"/>
<dbReference type="Proteomes" id="UP000295680">
    <property type="component" value="Unassembled WGS sequence"/>
</dbReference>
<dbReference type="EMBL" id="SLWS01000007">
    <property type="protein sequence ID" value="TCO55871.1"/>
    <property type="molecule type" value="Genomic_DNA"/>
</dbReference>
<protein>
    <submittedName>
        <fullName evidence="4">AAA ATPase-like protein</fullName>
    </submittedName>
</protein>
<evidence type="ECO:0000313" key="4">
    <source>
        <dbReference type="EMBL" id="TCO55871.1"/>
    </source>
</evidence>
<gene>
    <name evidence="4" type="ORF">EV192_107294</name>
</gene>
<evidence type="ECO:0000256" key="1">
    <source>
        <dbReference type="ARBA" id="ARBA00022741"/>
    </source>
</evidence>
<dbReference type="AlphaFoldDB" id="A0A4R2J984"/>
<dbReference type="GO" id="GO:0004016">
    <property type="term" value="F:adenylate cyclase activity"/>
    <property type="evidence" value="ECO:0007669"/>
    <property type="project" value="TreeGrafter"/>
</dbReference>
<dbReference type="Pfam" id="PF13191">
    <property type="entry name" value="AAA_16"/>
    <property type="match status" value="1"/>
</dbReference>
<dbReference type="SUPFAM" id="SSF52540">
    <property type="entry name" value="P-loop containing nucleoside triphosphate hydrolases"/>
    <property type="match status" value="1"/>
</dbReference>
<keyword evidence="5" id="KW-1185">Reference proteome</keyword>
<name>A0A4R2J984_9PSEU</name>
<feature type="domain" description="Orc1-like AAA ATPase" evidence="3">
    <location>
        <begin position="98"/>
        <end position="269"/>
    </location>
</feature>
<keyword evidence="1" id="KW-0547">Nucleotide-binding</keyword>
<sequence length="464" mass="49740">MVYSDPDDHVRRQLRTLQRVVGNPTDAVLARRSGVAAATFSEVMSGKRRPRAEFVAKVISGCLVSARVGGQAPLDEPNLLDALRLPGHTAADGGILERDGDLSRCSVVLDGVRARAGAAIVVEGVAGIGKSELLARVCAEAAVRGIVPLSVRGNQRDRTTAFGAVRTLLGRWVSGRGAEERRTLFTGAAALARVPLGIPHPRSSHPAAMIGLTEALYWLVVNATSLVGPRRPAEALLLAVDDAHWLDDESLNWLEFLVDRLAGLPLVVVLAYRPHEPAPALTRIALRANEIVRPLPLSQDAVRILVSRGLGRRGAPAREPDEAFCAAFRQHSGGNPFYLRWMLSLACERGLTPTAAAAPEVGDLTPRHVVVYLNERLGSLGDAARRLAQTIAVLGPGSSLEHAARLAGLPLDEAKRQYDRLCRAAILADKSTVDFWHPIIRGAIYDDIEPSTRSDTHLAPGPST</sequence>
<evidence type="ECO:0000256" key="2">
    <source>
        <dbReference type="ARBA" id="ARBA00022840"/>
    </source>
</evidence>
<organism evidence="4 5">
    <name type="scientific">Actinocrispum wychmicini</name>
    <dbReference type="NCBI Taxonomy" id="1213861"/>
    <lineage>
        <taxon>Bacteria</taxon>
        <taxon>Bacillati</taxon>
        <taxon>Actinomycetota</taxon>
        <taxon>Actinomycetes</taxon>
        <taxon>Pseudonocardiales</taxon>
        <taxon>Pseudonocardiaceae</taxon>
        <taxon>Actinocrispum</taxon>
    </lineage>
</organism>